<dbReference type="SUPFAM" id="SSF55486">
    <property type="entry name" value="Metalloproteases ('zincins'), catalytic domain"/>
    <property type="match status" value="1"/>
</dbReference>
<feature type="domain" description="ERAP1-like C-terminal" evidence="3">
    <location>
        <begin position="169"/>
        <end position="463"/>
    </location>
</feature>
<dbReference type="InterPro" id="IPR027268">
    <property type="entry name" value="Peptidase_M4/M1_CTD_sf"/>
</dbReference>
<dbReference type="AlphaFoldDB" id="A0A409YLL3"/>
<dbReference type="InterPro" id="IPR024571">
    <property type="entry name" value="ERAP1-like_C_dom"/>
</dbReference>
<dbReference type="Gene3D" id="1.25.50.20">
    <property type="match status" value="1"/>
</dbReference>
<dbReference type="PANTHER" id="PTHR11533:SF174">
    <property type="entry name" value="PUROMYCIN-SENSITIVE AMINOPEPTIDASE-RELATED"/>
    <property type="match status" value="1"/>
</dbReference>
<dbReference type="STRING" id="231916.A0A409YLL3"/>
<dbReference type="Pfam" id="PF01433">
    <property type="entry name" value="Peptidase_M1"/>
    <property type="match status" value="1"/>
</dbReference>
<dbReference type="GO" id="GO:0005615">
    <property type="term" value="C:extracellular space"/>
    <property type="evidence" value="ECO:0007669"/>
    <property type="project" value="TreeGrafter"/>
</dbReference>
<dbReference type="GO" id="GO:0006508">
    <property type="term" value="P:proteolysis"/>
    <property type="evidence" value="ECO:0007669"/>
    <property type="project" value="TreeGrafter"/>
</dbReference>
<dbReference type="Proteomes" id="UP000284706">
    <property type="component" value="Unassembled WGS sequence"/>
</dbReference>
<reference evidence="4 5" key="1">
    <citation type="journal article" date="2018" name="Evol. Lett.">
        <title>Horizontal gene cluster transfer increased hallucinogenic mushroom diversity.</title>
        <authorList>
            <person name="Reynolds H.T."/>
            <person name="Vijayakumar V."/>
            <person name="Gluck-Thaler E."/>
            <person name="Korotkin H.B."/>
            <person name="Matheny P.B."/>
            <person name="Slot J.C."/>
        </authorList>
    </citation>
    <scope>NUCLEOTIDE SEQUENCE [LARGE SCALE GENOMIC DNA]</scope>
    <source>
        <strain evidence="4 5">SRW20</strain>
    </source>
</reference>
<dbReference type="GO" id="GO:0016020">
    <property type="term" value="C:membrane"/>
    <property type="evidence" value="ECO:0007669"/>
    <property type="project" value="TreeGrafter"/>
</dbReference>
<keyword evidence="5" id="KW-1185">Reference proteome</keyword>
<dbReference type="GO" id="GO:0043171">
    <property type="term" value="P:peptide catabolic process"/>
    <property type="evidence" value="ECO:0007669"/>
    <property type="project" value="TreeGrafter"/>
</dbReference>
<evidence type="ECO:0000259" key="3">
    <source>
        <dbReference type="Pfam" id="PF11838"/>
    </source>
</evidence>
<dbReference type="Gene3D" id="1.10.390.10">
    <property type="entry name" value="Neutral Protease Domain 2"/>
    <property type="match status" value="1"/>
</dbReference>
<accession>A0A409YLL3</accession>
<feature type="domain" description="Peptidase M1 membrane alanine aminopeptidase" evidence="2">
    <location>
        <begin position="1"/>
        <end position="90"/>
    </location>
</feature>
<dbReference type="Pfam" id="PF11838">
    <property type="entry name" value="ERAP1_C"/>
    <property type="match status" value="1"/>
</dbReference>
<evidence type="ECO:0000259" key="2">
    <source>
        <dbReference type="Pfam" id="PF01433"/>
    </source>
</evidence>
<dbReference type="PANTHER" id="PTHR11533">
    <property type="entry name" value="PROTEASE M1 ZINC METALLOPROTEASE"/>
    <property type="match status" value="1"/>
</dbReference>
<organism evidence="4 5">
    <name type="scientific">Gymnopilus dilepis</name>
    <dbReference type="NCBI Taxonomy" id="231916"/>
    <lineage>
        <taxon>Eukaryota</taxon>
        <taxon>Fungi</taxon>
        <taxon>Dikarya</taxon>
        <taxon>Basidiomycota</taxon>
        <taxon>Agaricomycotina</taxon>
        <taxon>Agaricomycetes</taxon>
        <taxon>Agaricomycetidae</taxon>
        <taxon>Agaricales</taxon>
        <taxon>Agaricineae</taxon>
        <taxon>Hymenogastraceae</taxon>
        <taxon>Gymnopilus</taxon>
    </lineage>
</organism>
<dbReference type="InterPro" id="IPR050344">
    <property type="entry name" value="Peptidase_M1_aminopeptidases"/>
</dbReference>
<dbReference type="GO" id="GO:0005737">
    <property type="term" value="C:cytoplasm"/>
    <property type="evidence" value="ECO:0007669"/>
    <property type="project" value="TreeGrafter"/>
</dbReference>
<dbReference type="GO" id="GO:0008270">
    <property type="term" value="F:zinc ion binding"/>
    <property type="evidence" value="ECO:0007669"/>
    <property type="project" value="InterPro"/>
</dbReference>
<dbReference type="InParanoid" id="A0A409YLL3"/>
<evidence type="ECO:0008006" key="6">
    <source>
        <dbReference type="Google" id="ProtNLM"/>
    </source>
</evidence>
<dbReference type="GO" id="GO:0042277">
    <property type="term" value="F:peptide binding"/>
    <property type="evidence" value="ECO:0007669"/>
    <property type="project" value="TreeGrafter"/>
</dbReference>
<evidence type="ECO:0000256" key="1">
    <source>
        <dbReference type="ARBA" id="ARBA00010136"/>
    </source>
</evidence>
<dbReference type="EMBL" id="NHYE01000684">
    <property type="protein sequence ID" value="PPR03973.1"/>
    <property type="molecule type" value="Genomic_DNA"/>
</dbReference>
<comment type="similarity">
    <text evidence="1">Belongs to the peptidase M1 family.</text>
</comment>
<comment type="caution">
    <text evidence="4">The sequence shown here is derived from an EMBL/GenBank/DDBJ whole genome shotgun (WGS) entry which is preliminary data.</text>
</comment>
<evidence type="ECO:0000313" key="5">
    <source>
        <dbReference type="Proteomes" id="UP000284706"/>
    </source>
</evidence>
<evidence type="ECO:0000313" key="4">
    <source>
        <dbReference type="EMBL" id="PPR03973.1"/>
    </source>
</evidence>
<dbReference type="GO" id="GO:0070006">
    <property type="term" value="F:metalloaminopeptidase activity"/>
    <property type="evidence" value="ECO:0007669"/>
    <property type="project" value="TreeGrafter"/>
</dbReference>
<gene>
    <name evidence="4" type="ORF">CVT26_001080</name>
</gene>
<proteinExistence type="inferred from homology"/>
<protein>
    <recommendedName>
        <fullName evidence="6">Peptidase M1 membrane alanine aminopeptidase domain-containing protein</fullName>
    </recommendedName>
</protein>
<dbReference type="Gene3D" id="2.60.40.1910">
    <property type="match status" value="1"/>
</dbReference>
<dbReference type="InterPro" id="IPR014782">
    <property type="entry name" value="Peptidase_M1_dom"/>
</dbReference>
<sequence length="474" mass="53073">MALDAKLSSHPIEVDCPDANHINQIFDALSYSKAASVLRMLSAYVGEENFLKGVSLYLKKKLFANSRTHDLWEGISQATGLDITGLMENWVTKVGFPVITVSETADRKSIRVRQDRFLETGIADGEDNETIWNVPLAILSVQDDGVKVDKSIVLQEREKTIPLDATKPFKLNAGTNGVYRVLYTPERLSQIASEAVKENSVFSLEDRLGLVFDAMALSRAGLTKLSSVLTLVEAWRNEKEYLVWQGIAHNVQTLASVWWEYPEIVERADKFCRVSALALSGTEQAVSDRNEKTLFVPLVHKLGYNYPEGEELNTLLLRKLAITQASASGDEGVVAELKSRFKHYVETGDESQVPAELQPAIFTAVSRYFLAAGLAITSPGHEYGGVTEYEALIHIHDNAKTPHEKVAAIQGLSSTRDPALLTRTFDFISTRAREQDIIYFFRALSSNNKARRRLNEYFQDRYDIGHCTAWQYES</sequence>
<dbReference type="OrthoDB" id="10031169at2759"/>
<name>A0A409YLL3_9AGAR</name>